<reference evidence="4" key="3">
    <citation type="submission" date="2021-06" db="EMBL/GenBank/DDBJ databases">
        <title>Updating the genus Pseudomonas: Description of 43 new species and partition of the Pseudomonas putida group.</title>
        <authorList>
            <person name="Girard L."/>
            <person name="Lood C."/>
            <person name="Vandamme P."/>
            <person name="Rokni-Zadeh H."/>
            <person name="Van Noort V."/>
            <person name="Hofte M."/>
            <person name="Lavigne R."/>
            <person name="De Mot R."/>
        </authorList>
    </citation>
    <scope>NUCLEOTIDE SEQUENCE</scope>
    <source>
        <strain evidence="4">SWRI12</strain>
    </source>
</reference>
<keyword evidence="1" id="KW-0732">Signal</keyword>
<comment type="caution">
    <text evidence="3">The sequence shown here is derived from an EMBL/GenBank/DDBJ whole genome shotgun (WGS) entry which is preliminary data.</text>
</comment>
<evidence type="ECO:0000259" key="2">
    <source>
        <dbReference type="Pfam" id="PF18050"/>
    </source>
</evidence>
<evidence type="ECO:0000313" key="4">
    <source>
        <dbReference type="EMBL" id="MBV4495956.1"/>
    </source>
</evidence>
<dbReference type="AlphaFoldDB" id="A0A923FA56"/>
<dbReference type="EMBL" id="JABWRB010000002">
    <property type="protein sequence ID" value="MBC3388419.1"/>
    <property type="molecule type" value="Genomic_DNA"/>
</dbReference>
<feature type="domain" description="Cyclophilin-like" evidence="2">
    <location>
        <begin position="38"/>
        <end position="145"/>
    </location>
</feature>
<evidence type="ECO:0000313" key="5">
    <source>
        <dbReference type="Proteomes" id="UP000636518"/>
    </source>
</evidence>
<evidence type="ECO:0000256" key="1">
    <source>
        <dbReference type="SAM" id="SignalP"/>
    </source>
</evidence>
<name>A0A923FA56_9PSED</name>
<dbReference type="InterPro" id="IPR041183">
    <property type="entry name" value="Cyclophilin-like"/>
</dbReference>
<organism evidence="3">
    <name type="scientific">Pseudomonas zanjanensis</name>
    <dbReference type="NCBI Taxonomy" id="2745496"/>
    <lineage>
        <taxon>Bacteria</taxon>
        <taxon>Pseudomonadati</taxon>
        <taxon>Pseudomonadota</taxon>
        <taxon>Gammaproteobacteria</taxon>
        <taxon>Pseudomonadales</taxon>
        <taxon>Pseudomonadaceae</taxon>
        <taxon>Pseudomonas</taxon>
    </lineage>
</organism>
<keyword evidence="5" id="KW-1185">Reference proteome</keyword>
<dbReference type="SUPFAM" id="SSF50891">
    <property type="entry name" value="Cyclophilin-like"/>
    <property type="match status" value="1"/>
</dbReference>
<feature type="chain" id="PRO_5044695168" description="Cyclophilin-like domain-containing protein" evidence="1">
    <location>
        <begin position="28"/>
        <end position="148"/>
    </location>
</feature>
<feature type="signal peptide" evidence="1">
    <location>
        <begin position="1"/>
        <end position="27"/>
    </location>
</feature>
<dbReference type="Gene3D" id="2.40.100.20">
    <property type="match status" value="1"/>
</dbReference>
<reference evidence="3" key="2">
    <citation type="submission" date="2020-07" db="EMBL/GenBank/DDBJ databases">
        <authorList>
            <person name="Lood C."/>
            <person name="Girard L."/>
        </authorList>
    </citation>
    <scope>NUCLEOTIDE SEQUENCE</scope>
    <source>
        <strain evidence="3">SWRI12</strain>
    </source>
</reference>
<protein>
    <recommendedName>
        <fullName evidence="2">Cyclophilin-like domain-containing protein</fullName>
    </recommendedName>
</protein>
<dbReference type="RefSeq" id="WP_186704803.1">
    <property type="nucleotide sequence ID" value="NZ_JABWRB020000001.1"/>
</dbReference>
<dbReference type="Proteomes" id="UP000636518">
    <property type="component" value="Unassembled WGS sequence"/>
</dbReference>
<proteinExistence type="predicted"/>
<accession>A0A923FA56</accession>
<reference evidence="3 5" key="1">
    <citation type="journal article" date="2020" name="Microorganisms">
        <title>Reliable Identification of Environmental Pseudomonas Isolates Using the rpoD Gene.</title>
        <authorList>
            <consortium name="The Broad Institute Genome Sequencing Platform"/>
            <person name="Girard L."/>
            <person name="Lood C."/>
            <person name="Rokni-Zadeh H."/>
            <person name="van Noort V."/>
            <person name="Lavigne R."/>
            <person name="De Mot R."/>
        </authorList>
    </citation>
    <scope>NUCLEOTIDE SEQUENCE</scope>
    <source>
        <strain evidence="3 5">SWRI12</strain>
    </source>
</reference>
<dbReference type="InterPro" id="IPR029000">
    <property type="entry name" value="Cyclophilin-like_dom_sf"/>
</dbReference>
<dbReference type="EMBL" id="JABWRB020000001">
    <property type="protein sequence ID" value="MBV4495956.1"/>
    <property type="molecule type" value="Genomic_DNA"/>
</dbReference>
<sequence length="148" mass="16160">MRSARRGLLAVMLVFGGYATMSGAASAPSKTENRVMWMTVGEHRFAITLADNAATRAFVTLLPLTVAMSDLNRNEKYATLPQALPAEASKPGTIRNGDLMLYGTDTLVVFYSSFNSTYAYTRLGQVDDTAKLAQALGRRDVQVMFSQH</sequence>
<gene>
    <name evidence="4" type="ORF">HU715_011305</name>
    <name evidence="3" type="ORF">HU715_02010</name>
</gene>
<dbReference type="Pfam" id="PF18050">
    <property type="entry name" value="Cyclophil_like2"/>
    <property type="match status" value="1"/>
</dbReference>
<evidence type="ECO:0000313" key="3">
    <source>
        <dbReference type="EMBL" id="MBC3388419.1"/>
    </source>
</evidence>